<keyword evidence="4" id="KW-1185">Reference proteome</keyword>
<feature type="domain" description="Restriction endonuclease type IV Mrr" evidence="2">
    <location>
        <begin position="385"/>
        <end position="499"/>
    </location>
</feature>
<dbReference type="AlphaFoldDB" id="A0A7G7MCD7"/>
<gene>
    <name evidence="3" type="ORF">H6H00_19685</name>
</gene>
<evidence type="ECO:0000313" key="4">
    <source>
        <dbReference type="Proteomes" id="UP000515728"/>
    </source>
</evidence>
<keyword evidence="3" id="KW-0255">Endonuclease</keyword>
<feature type="coiled-coil region" evidence="1">
    <location>
        <begin position="8"/>
        <end position="65"/>
    </location>
</feature>
<keyword evidence="3" id="KW-0378">Hydrolase</keyword>
<sequence length="511" mass="57785">MAGSREWERQQRRIATELERERRATERDRVAEEKAAHQLRVAEKRECARRRTEELEERMSALRSALPNGLRHPAEVDIEEMRRRPETSRLELGELVEPIVATSWELAEPPRPGAFARALGGMREWRDQRDAAKVRYDAYVDDVRRRESLRLEQVARLQQEHAERMRLALVEADHHNAEVNRIRDGLPAREKTAVESFLRHVLLELPLPEGFPHEVDVVFSPATEQALVQLTLPPRDVVPVEKSFSYIERSDSERTAARPPREIAEAYRSVVAQVVVLALRQVLGADGALLRVGVNAHVHAIDPATGEWEYPCLVSVDAAREDFPREEALRNVDAVQCLNRLKAIVSHHPYALEAVEPVLVFDLTKFAFVEGLDAVATLDARPNLLEMSSTNFEHLVRQLFEAQGAEGWTTTQSNDDGVDAVIVNRSNLIGGLAVVQAKRYKPGNVLGPSHYRELAGTMEEKKAGWGVLVTTSRFTAGCEQKAREHGRMQLIDGNRLIWLIKEYLDKDVLVG</sequence>
<protein>
    <submittedName>
        <fullName evidence="3">Restriction endonuclease</fullName>
    </submittedName>
</protein>
<dbReference type="RefSeq" id="WP_185717210.1">
    <property type="nucleotide sequence ID" value="NZ_BAAAWI010000001.1"/>
</dbReference>
<dbReference type="PANTHER" id="PTHR30015">
    <property type="entry name" value="MRR RESTRICTION SYSTEM PROTEIN"/>
    <property type="match status" value="1"/>
</dbReference>
<name>A0A7G7MCD7_9PSEU</name>
<dbReference type="Proteomes" id="UP000515728">
    <property type="component" value="Chromosome"/>
</dbReference>
<dbReference type="SUPFAM" id="SSF52980">
    <property type="entry name" value="Restriction endonuclease-like"/>
    <property type="match status" value="1"/>
</dbReference>
<dbReference type="InterPro" id="IPR052906">
    <property type="entry name" value="Type_IV_Methyl-Rstrct_Enzyme"/>
</dbReference>
<dbReference type="Pfam" id="PF04471">
    <property type="entry name" value="Mrr_cat"/>
    <property type="match status" value="1"/>
</dbReference>
<proteinExistence type="predicted"/>
<dbReference type="GO" id="GO:0015666">
    <property type="term" value="F:restriction endodeoxyribonuclease activity"/>
    <property type="evidence" value="ECO:0007669"/>
    <property type="project" value="TreeGrafter"/>
</dbReference>
<accession>A0A7G7MCD7</accession>
<dbReference type="KEGG" id="ppel:H6H00_19685"/>
<keyword evidence="3" id="KW-0540">Nuclease</keyword>
<reference evidence="3 4" key="1">
    <citation type="submission" date="2020-08" db="EMBL/GenBank/DDBJ databases">
        <authorList>
            <person name="Mo P."/>
        </authorList>
    </citation>
    <scope>NUCLEOTIDE SEQUENCE [LARGE SCALE GENOMIC DNA]</scope>
    <source>
        <strain evidence="3 4">CGMCC 4.1532</strain>
    </source>
</reference>
<dbReference type="InterPro" id="IPR011856">
    <property type="entry name" value="tRNA_endonuc-like_dom_sf"/>
</dbReference>
<dbReference type="PANTHER" id="PTHR30015:SF7">
    <property type="entry name" value="TYPE IV METHYL-DIRECTED RESTRICTION ENZYME ECOKMRR"/>
    <property type="match status" value="1"/>
</dbReference>
<dbReference type="Gene3D" id="3.40.1350.10">
    <property type="match status" value="1"/>
</dbReference>
<evidence type="ECO:0000259" key="2">
    <source>
        <dbReference type="Pfam" id="PF04471"/>
    </source>
</evidence>
<organism evidence="3 4">
    <name type="scientific">Pseudonocardia petroleophila</name>
    <dbReference type="NCBI Taxonomy" id="37331"/>
    <lineage>
        <taxon>Bacteria</taxon>
        <taxon>Bacillati</taxon>
        <taxon>Actinomycetota</taxon>
        <taxon>Actinomycetes</taxon>
        <taxon>Pseudonocardiales</taxon>
        <taxon>Pseudonocardiaceae</taxon>
        <taxon>Pseudonocardia</taxon>
    </lineage>
</organism>
<dbReference type="GO" id="GO:0009307">
    <property type="term" value="P:DNA restriction-modification system"/>
    <property type="evidence" value="ECO:0007669"/>
    <property type="project" value="InterPro"/>
</dbReference>
<dbReference type="EMBL" id="CP060131">
    <property type="protein sequence ID" value="QNG50448.1"/>
    <property type="molecule type" value="Genomic_DNA"/>
</dbReference>
<dbReference type="InterPro" id="IPR007560">
    <property type="entry name" value="Restrct_endonuc_IV_Mrr"/>
</dbReference>
<dbReference type="InterPro" id="IPR011335">
    <property type="entry name" value="Restrct_endonuc-II-like"/>
</dbReference>
<keyword evidence="1" id="KW-0175">Coiled coil</keyword>
<evidence type="ECO:0000256" key="1">
    <source>
        <dbReference type="SAM" id="Coils"/>
    </source>
</evidence>
<evidence type="ECO:0000313" key="3">
    <source>
        <dbReference type="EMBL" id="QNG50448.1"/>
    </source>
</evidence>
<dbReference type="GO" id="GO:0003677">
    <property type="term" value="F:DNA binding"/>
    <property type="evidence" value="ECO:0007669"/>
    <property type="project" value="InterPro"/>
</dbReference>